<keyword evidence="2" id="KW-0812">Transmembrane</keyword>
<reference evidence="4" key="1">
    <citation type="submission" date="2015-02" db="EMBL/GenBank/DDBJ databases">
        <authorList>
            <person name="Gon?alves P."/>
        </authorList>
    </citation>
    <scope>NUCLEOTIDE SEQUENCE [LARGE SCALE GENOMIC DNA]</scope>
</reference>
<feature type="transmembrane region" description="Helical" evidence="2">
    <location>
        <begin position="130"/>
        <end position="153"/>
    </location>
</feature>
<dbReference type="EMBL" id="CENE01000003">
    <property type="protein sequence ID" value="CEQ39366.1"/>
    <property type="molecule type" value="Genomic_DNA"/>
</dbReference>
<organism evidence="3 4">
    <name type="scientific">Sporidiobolus salmonicolor</name>
    <name type="common">Yeast-like fungus</name>
    <name type="synonym">Sporobolomyces salmonicolor</name>
    <dbReference type="NCBI Taxonomy" id="5005"/>
    <lineage>
        <taxon>Eukaryota</taxon>
        <taxon>Fungi</taxon>
        <taxon>Dikarya</taxon>
        <taxon>Basidiomycota</taxon>
        <taxon>Pucciniomycotina</taxon>
        <taxon>Microbotryomycetes</taxon>
        <taxon>Sporidiobolales</taxon>
        <taxon>Sporidiobolaceae</taxon>
        <taxon>Sporobolomyces</taxon>
    </lineage>
</organism>
<name>A0A0D6EHI0_SPOSA</name>
<feature type="transmembrane region" description="Helical" evidence="2">
    <location>
        <begin position="173"/>
        <end position="197"/>
    </location>
</feature>
<evidence type="ECO:0000256" key="1">
    <source>
        <dbReference type="SAM" id="MobiDB-lite"/>
    </source>
</evidence>
<dbReference type="Pfam" id="PF06912">
    <property type="entry name" value="DUF1275"/>
    <property type="match status" value="1"/>
</dbReference>
<gene>
    <name evidence="3" type="primary">SPOSA6832_00891</name>
</gene>
<feature type="region of interest" description="Disordered" evidence="1">
    <location>
        <begin position="1"/>
        <end position="22"/>
    </location>
</feature>
<dbReference type="PANTHER" id="PTHR37488">
    <property type="entry name" value="DUF1275 DOMAIN-CONTAINING PROTEIN"/>
    <property type="match status" value="1"/>
</dbReference>
<keyword evidence="4" id="KW-1185">Reference proteome</keyword>
<feature type="transmembrane region" description="Helical" evidence="2">
    <location>
        <begin position="243"/>
        <end position="261"/>
    </location>
</feature>
<protein>
    <submittedName>
        <fullName evidence="3">SPOSA6832_00891-mRNA-1:cds</fullName>
    </submittedName>
</protein>
<dbReference type="PANTHER" id="PTHR37488:SF2">
    <property type="entry name" value="DUF1275 DOMAIN-CONTAINING PROTEIN"/>
    <property type="match status" value="1"/>
</dbReference>
<accession>A0A0D6EHI0</accession>
<dbReference type="AlphaFoldDB" id="A0A0D6EHI0"/>
<dbReference type="InterPro" id="IPR010699">
    <property type="entry name" value="DUF1275"/>
</dbReference>
<evidence type="ECO:0000313" key="4">
    <source>
        <dbReference type="Proteomes" id="UP000243876"/>
    </source>
</evidence>
<dbReference type="OrthoDB" id="5288586at2759"/>
<evidence type="ECO:0000313" key="3">
    <source>
        <dbReference type="EMBL" id="CEQ39366.1"/>
    </source>
</evidence>
<sequence>MSINKSPSPGSTTNAGAPDVSTTIKQSRFQPRRFLTSNIDQGQTLLQLSLYCFLTGFTSAPTFLACYLWCGFQTGGLVQLSLAVARLFASSPRDTTFHKADQQALTSLLSFLLGSSIGRIGDRVGPKRRWWIMTATFIMALFAMAAALCAHSAHEPSVAEFRLAASWQNAKGMAALGFASASLAQFGTAVVLTTIWVELVNDPKLFALKLAKSRDHRIIGVFSVFLGGMCSAAIVFASNSATALGVAAGLRIISMLSWLLVPMEAQL</sequence>
<keyword evidence="2" id="KW-1133">Transmembrane helix</keyword>
<dbReference type="Proteomes" id="UP000243876">
    <property type="component" value="Unassembled WGS sequence"/>
</dbReference>
<proteinExistence type="predicted"/>
<evidence type="ECO:0000256" key="2">
    <source>
        <dbReference type="SAM" id="Phobius"/>
    </source>
</evidence>
<feature type="transmembrane region" description="Helical" evidence="2">
    <location>
        <begin position="218"/>
        <end position="237"/>
    </location>
</feature>
<feature type="transmembrane region" description="Helical" evidence="2">
    <location>
        <begin position="48"/>
        <end position="70"/>
    </location>
</feature>
<keyword evidence="2" id="KW-0472">Membrane</keyword>